<dbReference type="HOGENOM" id="CLU_003827_5_2_1"/>
<dbReference type="AlphaFoldDB" id="A0A0D0EA52"/>
<keyword evidence="2" id="KW-0500">Molybdenum</keyword>
<organism evidence="7 8">
    <name type="scientific">Paxillus rubicundulus Ve08.2h10</name>
    <dbReference type="NCBI Taxonomy" id="930991"/>
    <lineage>
        <taxon>Eukaryota</taxon>
        <taxon>Fungi</taxon>
        <taxon>Dikarya</taxon>
        <taxon>Basidiomycota</taxon>
        <taxon>Agaricomycotina</taxon>
        <taxon>Agaricomycetes</taxon>
        <taxon>Agaricomycetidae</taxon>
        <taxon>Boletales</taxon>
        <taxon>Paxilineae</taxon>
        <taxon>Paxillaceae</taxon>
        <taxon>Paxillus</taxon>
    </lineage>
</organism>
<dbReference type="STRING" id="930991.A0A0D0EA52"/>
<reference evidence="7 8" key="1">
    <citation type="submission" date="2014-04" db="EMBL/GenBank/DDBJ databases">
        <authorList>
            <consortium name="DOE Joint Genome Institute"/>
            <person name="Kuo A."/>
            <person name="Kohler A."/>
            <person name="Jargeat P."/>
            <person name="Nagy L.G."/>
            <person name="Floudas D."/>
            <person name="Copeland A."/>
            <person name="Barry K.W."/>
            <person name="Cichocki N."/>
            <person name="Veneault-Fourrey C."/>
            <person name="LaButti K."/>
            <person name="Lindquist E.A."/>
            <person name="Lipzen A."/>
            <person name="Lundell T."/>
            <person name="Morin E."/>
            <person name="Murat C."/>
            <person name="Sun H."/>
            <person name="Tunlid A."/>
            <person name="Henrissat B."/>
            <person name="Grigoriev I.V."/>
            <person name="Hibbett D.S."/>
            <person name="Martin F."/>
            <person name="Nordberg H.P."/>
            <person name="Cantor M.N."/>
            <person name="Hua S.X."/>
        </authorList>
    </citation>
    <scope>NUCLEOTIDE SEQUENCE [LARGE SCALE GENOMIC DNA]</scope>
    <source>
        <strain evidence="7 8">Ve08.2h10</strain>
    </source>
</reference>
<comment type="cofactor">
    <cofactor evidence="1">
        <name>Mo-molybdopterin</name>
        <dbReference type="ChEBI" id="CHEBI:71302"/>
    </cofactor>
</comment>
<reference evidence="8" key="2">
    <citation type="submission" date="2015-01" db="EMBL/GenBank/DDBJ databases">
        <title>Evolutionary Origins and Diversification of the Mycorrhizal Mutualists.</title>
        <authorList>
            <consortium name="DOE Joint Genome Institute"/>
            <consortium name="Mycorrhizal Genomics Consortium"/>
            <person name="Kohler A."/>
            <person name="Kuo A."/>
            <person name="Nagy L.G."/>
            <person name="Floudas D."/>
            <person name="Copeland A."/>
            <person name="Barry K.W."/>
            <person name="Cichocki N."/>
            <person name="Veneault-Fourrey C."/>
            <person name="LaButti K."/>
            <person name="Lindquist E.A."/>
            <person name="Lipzen A."/>
            <person name="Lundell T."/>
            <person name="Morin E."/>
            <person name="Murat C."/>
            <person name="Riley R."/>
            <person name="Ohm R."/>
            <person name="Sun H."/>
            <person name="Tunlid A."/>
            <person name="Henrissat B."/>
            <person name="Grigoriev I.V."/>
            <person name="Hibbett D.S."/>
            <person name="Martin F."/>
        </authorList>
    </citation>
    <scope>NUCLEOTIDE SEQUENCE [LARGE SCALE GENOMIC DNA]</scope>
    <source>
        <strain evidence="8">Ve08.2h10</strain>
    </source>
</reference>
<gene>
    <name evidence="7" type="ORF">PAXRUDRAFT_822168</name>
</gene>
<dbReference type="GO" id="GO:0006790">
    <property type="term" value="P:sulfur compound metabolic process"/>
    <property type="evidence" value="ECO:0007669"/>
    <property type="project" value="TreeGrafter"/>
</dbReference>
<evidence type="ECO:0000256" key="4">
    <source>
        <dbReference type="ARBA" id="ARBA00023002"/>
    </source>
</evidence>
<dbReference type="InterPro" id="IPR000572">
    <property type="entry name" value="OxRdtase_Mopterin-bd_dom"/>
</dbReference>
<dbReference type="EMBL" id="KN824845">
    <property type="protein sequence ID" value="KIK99984.1"/>
    <property type="molecule type" value="Genomic_DNA"/>
</dbReference>
<dbReference type="OrthoDB" id="10051395at2759"/>
<feature type="domain" description="Oxidoreductase molybdopterin-binding" evidence="5">
    <location>
        <begin position="51"/>
        <end position="226"/>
    </location>
</feature>
<protein>
    <recommendedName>
        <fullName evidence="9">Sulfite oxidase</fullName>
    </recommendedName>
</protein>
<evidence type="ECO:0000256" key="2">
    <source>
        <dbReference type="ARBA" id="ARBA00022505"/>
    </source>
</evidence>
<evidence type="ECO:0000313" key="7">
    <source>
        <dbReference type="EMBL" id="KIK99984.1"/>
    </source>
</evidence>
<evidence type="ECO:0008006" key="9">
    <source>
        <dbReference type="Google" id="ProtNLM"/>
    </source>
</evidence>
<keyword evidence="8" id="KW-1185">Reference proteome</keyword>
<dbReference type="PANTHER" id="PTHR19372:SF7">
    <property type="entry name" value="SULFITE OXIDASE, MITOCHONDRIAL"/>
    <property type="match status" value="1"/>
</dbReference>
<dbReference type="GO" id="GO:0008482">
    <property type="term" value="F:sulfite oxidase activity"/>
    <property type="evidence" value="ECO:0007669"/>
    <property type="project" value="TreeGrafter"/>
</dbReference>
<dbReference type="GO" id="GO:0043546">
    <property type="term" value="F:molybdopterin cofactor binding"/>
    <property type="evidence" value="ECO:0007669"/>
    <property type="project" value="TreeGrafter"/>
</dbReference>
<keyword evidence="3" id="KW-0479">Metal-binding</keyword>
<dbReference type="InterPro" id="IPR008335">
    <property type="entry name" value="Mopterin_OxRdtase_euk"/>
</dbReference>
<dbReference type="InParanoid" id="A0A0D0EA52"/>
<name>A0A0D0EA52_9AGAM</name>
<dbReference type="Pfam" id="PF03404">
    <property type="entry name" value="Mo-co_dimer"/>
    <property type="match status" value="1"/>
</dbReference>
<dbReference type="Gene3D" id="3.90.420.10">
    <property type="entry name" value="Oxidoreductase, molybdopterin-binding domain"/>
    <property type="match status" value="1"/>
</dbReference>
<dbReference type="SUPFAM" id="SSF56524">
    <property type="entry name" value="Oxidoreductase molybdopterin-binding domain"/>
    <property type="match status" value="1"/>
</dbReference>
<dbReference type="PANTHER" id="PTHR19372">
    <property type="entry name" value="SULFITE REDUCTASE"/>
    <property type="match status" value="1"/>
</dbReference>
<dbReference type="InterPro" id="IPR005066">
    <property type="entry name" value="MoCF_OxRdtse_dimer"/>
</dbReference>
<dbReference type="GO" id="GO:0030151">
    <property type="term" value="F:molybdenum ion binding"/>
    <property type="evidence" value="ECO:0007669"/>
    <property type="project" value="InterPro"/>
</dbReference>
<dbReference type="InterPro" id="IPR036374">
    <property type="entry name" value="OxRdtase_Mopterin-bd_sf"/>
</dbReference>
<dbReference type="GO" id="GO:0005739">
    <property type="term" value="C:mitochondrion"/>
    <property type="evidence" value="ECO:0007669"/>
    <property type="project" value="TreeGrafter"/>
</dbReference>
<evidence type="ECO:0000259" key="5">
    <source>
        <dbReference type="Pfam" id="PF00174"/>
    </source>
</evidence>
<dbReference type="FunFam" id="3.90.420.10:FF:000002">
    <property type="entry name" value="sulfite oxidase, mitochondrial"/>
    <property type="match status" value="1"/>
</dbReference>
<proteinExistence type="predicted"/>
<dbReference type="InterPro" id="IPR014756">
    <property type="entry name" value="Ig_E-set"/>
</dbReference>
<dbReference type="Proteomes" id="UP000054538">
    <property type="component" value="Unassembled WGS sequence"/>
</dbReference>
<dbReference type="SUPFAM" id="SSF81296">
    <property type="entry name" value="E set domains"/>
    <property type="match status" value="1"/>
</dbReference>
<dbReference type="Pfam" id="PF00174">
    <property type="entry name" value="Oxidored_molyb"/>
    <property type="match status" value="1"/>
</dbReference>
<dbReference type="Gene3D" id="2.60.40.650">
    <property type="match status" value="1"/>
</dbReference>
<dbReference type="PRINTS" id="PR00407">
    <property type="entry name" value="EUMOPTERIN"/>
</dbReference>
<keyword evidence="4" id="KW-0560">Oxidoreductase</keyword>
<sequence>MGAAELRVLSKDPYNAEPPSLVELTKHAITPLRLAYARNHSDIKDLNSGSGEYTIKVDGELDEMEEIRITFKDLQDSFPRKEVVAALVCAGNRRAKMAERTGQKVQGINWSEGTISNVSWTGAPLRHVLIRAGVPEDSESHKGLHVCFASNVAPCEQDSWYGGSIPLEKAMSESGDVLLAYEMNGEPLTPDHGFPLRVVVPGYGGMRWVKWVDQITISRKESTNFYQQQDYRVLPTCVTNKDVADSQDWWSRVPAMQQLGCNSVVANTKRLPSVCPDEMTVEVSGYAYSHCPISRVEISADGGETWKETKITYQEGQWSWALWEGEIDVDLDGERGVEVLPAEQCKNGRRKLKATVLSRAIDSAGNVQDTECLWNLRGVGYCGAGEGTVTVEV</sequence>
<evidence type="ECO:0000259" key="6">
    <source>
        <dbReference type="Pfam" id="PF03404"/>
    </source>
</evidence>
<evidence type="ECO:0000256" key="1">
    <source>
        <dbReference type="ARBA" id="ARBA00001924"/>
    </source>
</evidence>
<dbReference type="GO" id="GO:0020037">
    <property type="term" value="F:heme binding"/>
    <property type="evidence" value="ECO:0007669"/>
    <property type="project" value="TreeGrafter"/>
</dbReference>
<accession>A0A0D0EA52</accession>
<feature type="domain" description="Moybdenum cofactor oxidoreductase dimerisation" evidence="6">
    <location>
        <begin position="255"/>
        <end position="379"/>
    </location>
</feature>
<evidence type="ECO:0000313" key="8">
    <source>
        <dbReference type="Proteomes" id="UP000054538"/>
    </source>
</evidence>
<evidence type="ECO:0000256" key="3">
    <source>
        <dbReference type="ARBA" id="ARBA00022723"/>
    </source>
</evidence>